<dbReference type="Gene3D" id="1.25.10.10">
    <property type="entry name" value="Leucine-rich Repeat Variant"/>
    <property type="match status" value="2"/>
</dbReference>
<feature type="repeat" description="ARM" evidence="2">
    <location>
        <begin position="318"/>
        <end position="362"/>
    </location>
</feature>
<keyword evidence="1" id="KW-0677">Repeat</keyword>
<name>A0A8K0K6S7_LADFU</name>
<keyword evidence="5" id="KW-1185">Reference proteome</keyword>
<organism evidence="4 5">
    <name type="scientific">Ladona fulva</name>
    <name type="common">Scarce chaser dragonfly</name>
    <name type="synonym">Libellula fulva</name>
    <dbReference type="NCBI Taxonomy" id="123851"/>
    <lineage>
        <taxon>Eukaryota</taxon>
        <taxon>Metazoa</taxon>
        <taxon>Ecdysozoa</taxon>
        <taxon>Arthropoda</taxon>
        <taxon>Hexapoda</taxon>
        <taxon>Insecta</taxon>
        <taxon>Pterygota</taxon>
        <taxon>Palaeoptera</taxon>
        <taxon>Odonata</taxon>
        <taxon>Epiprocta</taxon>
        <taxon>Anisoptera</taxon>
        <taxon>Libelluloidea</taxon>
        <taxon>Libellulidae</taxon>
        <taxon>Ladona</taxon>
    </lineage>
</organism>
<evidence type="ECO:0000313" key="4">
    <source>
        <dbReference type="EMBL" id="KAG8229405.1"/>
    </source>
</evidence>
<dbReference type="EMBL" id="KZ308428">
    <property type="protein sequence ID" value="KAG8229405.1"/>
    <property type="molecule type" value="Genomic_DNA"/>
</dbReference>
<evidence type="ECO:0008006" key="6">
    <source>
        <dbReference type="Google" id="ProtNLM"/>
    </source>
</evidence>
<sequence>MVSEGPDLSCWFCIVTIVPIVFLSCGIFKRRNRIMVLVISQETFDNAVKENMSEFSMSLQEAIEDAVNQFKAQGVDLSNIITSMTTEDESVQRIKDAVDKIKKANETEMWDSEDIISALTDLKTKCDVDIAHRVLVGKLSAYEALVEMAKKLSDKEPLTMVLKTLTSLMTGQPDLLEDNGVCLILSLLGREDDTFCQQTLLWLRHCIIKHEHNRQTLMEAGIAELLVGILSKESSPANLVQEVCKVCRALVQDDDIRVPYGKAHDHARILAGNCNALVVLTKLLSSFKTDQTILFEILSTMSSLSVRHEFCQAIDDVGGVQLVMDVLVSFPDSEKLVRQSMKLLKGLSGNDDVKKNIVDAGSSPAVISAGCSLIAALTLRSPTNSGKAHENSIEDVLVQVMKVHSENPEVMRLASLAVRNMVSRNKSLSEHFLKLGVADLLYEAIKKHKVSCEANAKGALRDLNCPVEFREEWKGKVNGSLIEN</sequence>
<dbReference type="AlphaFoldDB" id="A0A8K0K6S7"/>
<dbReference type="PANTHER" id="PTHR22895:SF0">
    <property type="entry name" value="ARMADILLO REPEAT-CONTAINING PROTEIN 6"/>
    <property type="match status" value="1"/>
</dbReference>
<dbReference type="GO" id="GO:0002244">
    <property type="term" value="P:hematopoietic progenitor cell differentiation"/>
    <property type="evidence" value="ECO:0007669"/>
    <property type="project" value="TreeGrafter"/>
</dbReference>
<dbReference type="PROSITE" id="PS50176">
    <property type="entry name" value="ARM_REPEAT"/>
    <property type="match status" value="1"/>
</dbReference>
<dbReference type="SUPFAM" id="SSF48371">
    <property type="entry name" value="ARM repeat"/>
    <property type="match status" value="1"/>
</dbReference>
<keyword evidence="3" id="KW-0472">Membrane</keyword>
<evidence type="ECO:0000256" key="3">
    <source>
        <dbReference type="SAM" id="Phobius"/>
    </source>
</evidence>
<proteinExistence type="predicted"/>
<dbReference type="PANTHER" id="PTHR22895">
    <property type="entry name" value="ARMADILLO REPEAT-CONTAINING PROTEIN 6"/>
    <property type="match status" value="1"/>
</dbReference>
<feature type="transmembrane region" description="Helical" evidence="3">
    <location>
        <begin position="6"/>
        <end position="28"/>
    </location>
</feature>
<dbReference type="OrthoDB" id="449062at2759"/>
<accession>A0A8K0K6S7</accession>
<dbReference type="InterPro" id="IPR011989">
    <property type="entry name" value="ARM-like"/>
</dbReference>
<evidence type="ECO:0000256" key="1">
    <source>
        <dbReference type="ARBA" id="ARBA00022737"/>
    </source>
</evidence>
<evidence type="ECO:0000256" key="2">
    <source>
        <dbReference type="PROSITE-ProRule" id="PRU00259"/>
    </source>
</evidence>
<comment type="caution">
    <text evidence="4">The sequence shown here is derived from an EMBL/GenBank/DDBJ whole genome shotgun (WGS) entry which is preliminary data.</text>
</comment>
<protein>
    <recommendedName>
        <fullName evidence="6">Armadillo repeat-containing protein 6</fullName>
    </recommendedName>
</protein>
<keyword evidence="3" id="KW-0812">Transmembrane</keyword>
<dbReference type="InterPro" id="IPR016024">
    <property type="entry name" value="ARM-type_fold"/>
</dbReference>
<dbReference type="Proteomes" id="UP000792457">
    <property type="component" value="Unassembled WGS sequence"/>
</dbReference>
<dbReference type="InterPro" id="IPR000225">
    <property type="entry name" value="Armadillo"/>
</dbReference>
<keyword evidence="3" id="KW-1133">Transmembrane helix</keyword>
<reference evidence="4" key="1">
    <citation type="submission" date="2013-04" db="EMBL/GenBank/DDBJ databases">
        <authorList>
            <person name="Qu J."/>
            <person name="Murali S.C."/>
            <person name="Bandaranaike D."/>
            <person name="Bellair M."/>
            <person name="Blankenburg K."/>
            <person name="Chao H."/>
            <person name="Dinh H."/>
            <person name="Doddapaneni H."/>
            <person name="Downs B."/>
            <person name="Dugan-Rocha S."/>
            <person name="Elkadiri S."/>
            <person name="Gnanaolivu R.D."/>
            <person name="Hernandez B."/>
            <person name="Javaid M."/>
            <person name="Jayaseelan J.C."/>
            <person name="Lee S."/>
            <person name="Li M."/>
            <person name="Ming W."/>
            <person name="Munidasa M."/>
            <person name="Muniz J."/>
            <person name="Nguyen L."/>
            <person name="Ongeri F."/>
            <person name="Osuji N."/>
            <person name="Pu L.-L."/>
            <person name="Puazo M."/>
            <person name="Qu C."/>
            <person name="Quiroz J."/>
            <person name="Raj R."/>
            <person name="Weissenberger G."/>
            <person name="Xin Y."/>
            <person name="Zou X."/>
            <person name="Han Y."/>
            <person name="Richards S."/>
            <person name="Worley K."/>
            <person name="Muzny D."/>
            <person name="Gibbs R."/>
        </authorList>
    </citation>
    <scope>NUCLEOTIDE SEQUENCE</scope>
    <source>
        <strain evidence="4">Sampled in the wild</strain>
    </source>
</reference>
<reference evidence="4" key="2">
    <citation type="submission" date="2017-10" db="EMBL/GenBank/DDBJ databases">
        <title>Ladona fulva Genome sequencing and assembly.</title>
        <authorList>
            <person name="Murali S."/>
            <person name="Richards S."/>
            <person name="Bandaranaike D."/>
            <person name="Bellair M."/>
            <person name="Blankenburg K."/>
            <person name="Chao H."/>
            <person name="Dinh H."/>
            <person name="Doddapaneni H."/>
            <person name="Dugan-Rocha S."/>
            <person name="Elkadiri S."/>
            <person name="Gnanaolivu R."/>
            <person name="Hernandez B."/>
            <person name="Skinner E."/>
            <person name="Javaid M."/>
            <person name="Lee S."/>
            <person name="Li M."/>
            <person name="Ming W."/>
            <person name="Munidasa M."/>
            <person name="Muniz J."/>
            <person name="Nguyen L."/>
            <person name="Hughes D."/>
            <person name="Osuji N."/>
            <person name="Pu L.-L."/>
            <person name="Puazo M."/>
            <person name="Qu C."/>
            <person name="Quiroz J."/>
            <person name="Raj R."/>
            <person name="Weissenberger G."/>
            <person name="Xin Y."/>
            <person name="Zou X."/>
            <person name="Han Y."/>
            <person name="Worley K."/>
            <person name="Muzny D."/>
            <person name="Gibbs R."/>
        </authorList>
    </citation>
    <scope>NUCLEOTIDE SEQUENCE</scope>
    <source>
        <strain evidence="4">Sampled in the wild</strain>
    </source>
</reference>
<evidence type="ECO:0000313" key="5">
    <source>
        <dbReference type="Proteomes" id="UP000792457"/>
    </source>
</evidence>
<gene>
    <name evidence="4" type="ORF">J437_LFUL000926</name>
</gene>